<feature type="transmembrane region" description="Helical" evidence="10">
    <location>
        <begin position="55"/>
        <end position="73"/>
    </location>
</feature>
<dbReference type="NCBIfam" id="TIGR00159">
    <property type="entry name" value="diadenylate cyclase CdaA"/>
    <property type="match status" value="1"/>
</dbReference>
<evidence type="ECO:0000256" key="9">
    <source>
        <dbReference type="ARBA" id="ARBA00023136"/>
    </source>
</evidence>
<dbReference type="PANTHER" id="PTHR34185:SF1">
    <property type="entry name" value="DIADENYLATE CYCLASE"/>
    <property type="match status" value="1"/>
</dbReference>
<keyword evidence="13" id="KW-1185">Reference proteome</keyword>
<dbReference type="PROSITE" id="PS51794">
    <property type="entry name" value="DAC"/>
    <property type="match status" value="1"/>
</dbReference>
<evidence type="ECO:0000256" key="6">
    <source>
        <dbReference type="ARBA" id="ARBA00022741"/>
    </source>
</evidence>
<dbReference type="EC" id="2.7.7.85" evidence="10"/>
<dbReference type="HAMAP" id="MF_01499">
    <property type="entry name" value="DacA"/>
    <property type="match status" value="1"/>
</dbReference>
<keyword evidence="7 10" id="KW-0067">ATP-binding</keyword>
<dbReference type="InterPro" id="IPR045585">
    <property type="entry name" value="CdaA_N"/>
</dbReference>
<dbReference type="OrthoDB" id="9807385at2"/>
<evidence type="ECO:0000256" key="3">
    <source>
        <dbReference type="ARBA" id="ARBA00022679"/>
    </source>
</evidence>
<dbReference type="GO" id="GO:0005524">
    <property type="term" value="F:ATP binding"/>
    <property type="evidence" value="ECO:0007669"/>
    <property type="project" value="UniProtKB-UniRule"/>
</dbReference>
<dbReference type="InterPro" id="IPR050338">
    <property type="entry name" value="DisA"/>
</dbReference>
<dbReference type="InterPro" id="IPR036888">
    <property type="entry name" value="DNA_integrity_DisA_N_sf"/>
</dbReference>
<reference evidence="13" key="1">
    <citation type="submission" date="2018-04" db="EMBL/GenBank/DDBJ databases">
        <title>Complete genome of Antarctic heterotrophic bacterium Hymenobacter nivis.</title>
        <authorList>
            <person name="Terashima M."/>
        </authorList>
    </citation>
    <scope>NUCLEOTIDE SEQUENCE [LARGE SCALE GENOMIC DNA]</scope>
    <source>
        <strain evidence="13">NBRC 111535</strain>
    </source>
</reference>
<dbReference type="InterPro" id="IPR034701">
    <property type="entry name" value="CdaA"/>
</dbReference>
<evidence type="ECO:0000256" key="5">
    <source>
        <dbReference type="ARBA" id="ARBA00022695"/>
    </source>
</evidence>
<dbReference type="GO" id="GO:0106408">
    <property type="term" value="F:diadenylate cyclase activity"/>
    <property type="evidence" value="ECO:0007669"/>
    <property type="project" value="UniProtKB-EC"/>
</dbReference>
<comment type="catalytic activity">
    <reaction evidence="1 10">
        <text>2 ATP = 3',3'-c-di-AMP + 2 diphosphate</text>
        <dbReference type="Rhea" id="RHEA:35655"/>
        <dbReference type="ChEBI" id="CHEBI:30616"/>
        <dbReference type="ChEBI" id="CHEBI:33019"/>
        <dbReference type="ChEBI" id="CHEBI:71500"/>
        <dbReference type="EC" id="2.7.7.85"/>
    </reaction>
</comment>
<dbReference type="AlphaFoldDB" id="A0A2Z3GY24"/>
<evidence type="ECO:0000313" key="13">
    <source>
        <dbReference type="Proteomes" id="UP000245999"/>
    </source>
</evidence>
<dbReference type="PIRSF" id="PIRSF004793">
    <property type="entry name" value="UCP004793"/>
    <property type="match status" value="1"/>
</dbReference>
<evidence type="ECO:0000313" key="12">
    <source>
        <dbReference type="EMBL" id="AWM34284.1"/>
    </source>
</evidence>
<keyword evidence="6 10" id="KW-0547">Nucleotide-binding</keyword>
<protein>
    <recommendedName>
        <fullName evidence="10">Diadenylate cyclase</fullName>
        <shortName evidence="10">DAC</shortName>
        <ecNumber evidence="10">2.7.7.85</ecNumber>
    </recommendedName>
    <alternativeName>
        <fullName evidence="10">Cyclic-di-AMP synthase</fullName>
        <shortName evidence="10">c-di-AMP synthase</shortName>
    </alternativeName>
</protein>
<keyword evidence="2 10" id="KW-1003">Cell membrane</keyword>
<dbReference type="EMBL" id="CP029145">
    <property type="protein sequence ID" value="AWM34284.1"/>
    <property type="molecule type" value="Genomic_DNA"/>
</dbReference>
<name>A0A2Z3GY24_9BACT</name>
<evidence type="ECO:0000256" key="8">
    <source>
        <dbReference type="ARBA" id="ARBA00022989"/>
    </source>
</evidence>
<comment type="caution">
    <text evidence="10">Lacks conserved residue(s) required for the propagation of feature annotation.</text>
</comment>
<dbReference type="PANTHER" id="PTHR34185">
    <property type="entry name" value="DIADENYLATE CYCLASE"/>
    <property type="match status" value="1"/>
</dbReference>
<dbReference type="Pfam" id="PF02457">
    <property type="entry name" value="DAC"/>
    <property type="match status" value="1"/>
</dbReference>
<dbReference type="Proteomes" id="UP000245999">
    <property type="component" value="Chromosome"/>
</dbReference>
<comment type="subunit">
    <text evidence="10">Probably a homodimer.</text>
</comment>
<evidence type="ECO:0000256" key="10">
    <source>
        <dbReference type="HAMAP-Rule" id="MF_01499"/>
    </source>
</evidence>
<keyword evidence="4 10" id="KW-0812">Transmembrane</keyword>
<gene>
    <name evidence="10" type="primary">dacA</name>
    <name evidence="12" type="ORF">DDQ68_16730</name>
</gene>
<evidence type="ECO:0000256" key="4">
    <source>
        <dbReference type="ARBA" id="ARBA00022692"/>
    </source>
</evidence>
<keyword evidence="3 10" id="KW-0808">Transferase</keyword>
<dbReference type="Gene3D" id="3.40.1700.10">
    <property type="entry name" value="DNA integrity scanning protein, DisA, N-terminal domain"/>
    <property type="match status" value="1"/>
</dbReference>
<evidence type="ECO:0000256" key="1">
    <source>
        <dbReference type="ARBA" id="ARBA00000877"/>
    </source>
</evidence>
<comment type="function">
    <text evidence="10">Catalyzes the condensation of 2 ATP molecules into cyclic di-AMP (c-di-AMP), a second messenger used to regulate differing processes in different bacteria.</text>
</comment>
<dbReference type="GO" id="GO:0006171">
    <property type="term" value="P:cAMP biosynthetic process"/>
    <property type="evidence" value="ECO:0007669"/>
    <property type="project" value="InterPro"/>
</dbReference>
<feature type="transmembrane region" description="Helical" evidence="10">
    <location>
        <begin position="79"/>
        <end position="100"/>
    </location>
</feature>
<evidence type="ECO:0000256" key="7">
    <source>
        <dbReference type="ARBA" id="ARBA00022840"/>
    </source>
</evidence>
<keyword evidence="9 10" id="KW-0472">Membrane</keyword>
<comment type="similarity">
    <text evidence="10">Belongs to the adenylate cyclase family. DacA/CdaA subfamily.</text>
</comment>
<keyword evidence="5 10" id="KW-0548">Nucleotidyltransferase</keyword>
<dbReference type="KEGG" id="hnv:DDQ68_16730"/>
<dbReference type="SUPFAM" id="SSF143597">
    <property type="entry name" value="YojJ-like"/>
    <property type="match status" value="1"/>
</dbReference>
<proteinExistence type="inferred from homology"/>
<dbReference type="InterPro" id="IPR014046">
    <property type="entry name" value="C-di-AMP_synthase"/>
</dbReference>
<sequence length="292" mass="31319">MPPPGPRAIIPPFSVLPVSGPFPVDFLRFGWTDAADVLLVAVLLYQLYKLLRGSVALSVAVGWASLYLLYLVVKALGMELLTTILGEFMSVGVLATIILFQQEIRRFLLTVGQATAFERVRRWRWGSNAAELLAVEPFVEAAKSLSNKYTGALICFSQASDLSAYAESGDCLDAEVSKRLLLSIFNKTSPLHDGAVIVANGRLQAARCILPVSDNPAVPAALGLRHRAAIGLTEITDAVVLVVSEETGQMSLVRRGEVYRGLDAPTLAARLGEWLGVDNRSAGQPVSVATAT</sequence>
<dbReference type="InterPro" id="IPR003390">
    <property type="entry name" value="DNA_integrity_scan_DisA_N"/>
</dbReference>
<dbReference type="Pfam" id="PF19293">
    <property type="entry name" value="CdaA_N"/>
    <property type="match status" value="1"/>
</dbReference>
<feature type="domain" description="DAC" evidence="11">
    <location>
        <begin position="101"/>
        <end position="264"/>
    </location>
</feature>
<dbReference type="GO" id="GO:0004016">
    <property type="term" value="F:adenylate cyclase activity"/>
    <property type="evidence" value="ECO:0007669"/>
    <property type="project" value="UniProtKB-UniRule"/>
</dbReference>
<keyword evidence="8 10" id="KW-1133">Transmembrane helix</keyword>
<organism evidence="12 13">
    <name type="scientific">Hymenobacter nivis</name>
    <dbReference type="NCBI Taxonomy" id="1850093"/>
    <lineage>
        <taxon>Bacteria</taxon>
        <taxon>Pseudomonadati</taxon>
        <taxon>Bacteroidota</taxon>
        <taxon>Cytophagia</taxon>
        <taxon>Cytophagales</taxon>
        <taxon>Hymenobacteraceae</taxon>
        <taxon>Hymenobacter</taxon>
    </lineage>
</organism>
<evidence type="ECO:0000256" key="2">
    <source>
        <dbReference type="ARBA" id="ARBA00022475"/>
    </source>
</evidence>
<evidence type="ECO:0000259" key="11">
    <source>
        <dbReference type="PROSITE" id="PS51794"/>
    </source>
</evidence>
<accession>A0A2Z3GY24</accession>